<dbReference type="Proteomes" id="UP000663880">
    <property type="component" value="Unassembled WGS sequence"/>
</dbReference>
<protein>
    <recommendedName>
        <fullName evidence="4">Malate dehydrogenase 1B</fullName>
    </recommendedName>
</protein>
<dbReference type="GO" id="GO:0006108">
    <property type="term" value="P:malate metabolic process"/>
    <property type="evidence" value="ECO:0007669"/>
    <property type="project" value="InterPro"/>
</dbReference>
<evidence type="ECO:0008006" key="4">
    <source>
        <dbReference type="Google" id="ProtNLM"/>
    </source>
</evidence>
<dbReference type="SUPFAM" id="SSF56327">
    <property type="entry name" value="LDH C-terminal domain-like"/>
    <property type="match status" value="1"/>
</dbReference>
<evidence type="ECO:0000313" key="2">
    <source>
        <dbReference type="EMBL" id="CAF4814181.1"/>
    </source>
</evidence>
<dbReference type="Gene3D" id="3.90.110.10">
    <property type="entry name" value="Lactate dehydrogenase/glycoside hydrolase, family 4, C-terminal"/>
    <property type="match status" value="1"/>
</dbReference>
<evidence type="ECO:0000313" key="3">
    <source>
        <dbReference type="Proteomes" id="UP000663880"/>
    </source>
</evidence>
<dbReference type="EMBL" id="CAJOBZ010000007">
    <property type="protein sequence ID" value="CAF4814181.1"/>
    <property type="molecule type" value="Genomic_DNA"/>
</dbReference>
<sequence>MVVRIVIAGESQCKAFAEICLVADHLSKKLPDFRYERIEKPVLEWNAWMYKINQKNKWHHSGSPLVWKELLATGSKPFYIGGGPEFLDYCYSYYKFDVFMAPARYENLVLNYRQYNKKIKQESKFHIDVEFEMEEDTVKNTFSVCISGSGNPITMHLISELLELSSSEKGIYKVYIYDHRCSSSFMELVERECSFIETNYAAKVVKYVDKIGLALTNTDVLIILDHVPFSPEQSIGGWLYENKKIMQNIAQMINASASSKMKIILPNLGPACYNATVLSESLTHISKHNIVIATSDLGMEVTPIIAKIAEIPMRNMFCPPVWGFVGVNHLVDINNSIHKYNEFYPFNRYKKVKNSSLCIGSLTPQMRTIEYLIFFDESLWIKVAEEKTKSIDSACLNKSIAILDLLKSWLVDENPEEIITLGVHCDGSFGLDFDGYFSQPCRLSNGKWRPFKNYMLPKTPHMTLSYLLSMAKFTMTLEKNDLPRIIPRKICICKRKQYVKKNVWY</sequence>
<dbReference type="Gene3D" id="3.40.50.720">
    <property type="entry name" value="NAD(P)-binding Rossmann-like Domain"/>
    <property type="match status" value="1"/>
</dbReference>
<keyword evidence="1" id="KW-0560">Oxidoreductase</keyword>
<accession>A0A821PXQ5</accession>
<dbReference type="InterPro" id="IPR015955">
    <property type="entry name" value="Lactate_DH/Glyco_Ohase_4_C"/>
</dbReference>
<comment type="caution">
    <text evidence="2">The sequence shown here is derived from an EMBL/GenBank/DDBJ whole genome shotgun (WGS) entry which is preliminary data.</text>
</comment>
<name>A0A821PXQ5_9NEOP</name>
<proteinExistence type="predicted"/>
<organism evidence="2 3">
    <name type="scientific">Pieris macdunnoughi</name>
    <dbReference type="NCBI Taxonomy" id="345717"/>
    <lineage>
        <taxon>Eukaryota</taxon>
        <taxon>Metazoa</taxon>
        <taxon>Ecdysozoa</taxon>
        <taxon>Arthropoda</taxon>
        <taxon>Hexapoda</taxon>
        <taxon>Insecta</taxon>
        <taxon>Pterygota</taxon>
        <taxon>Neoptera</taxon>
        <taxon>Endopterygota</taxon>
        <taxon>Lepidoptera</taxon>
        <taxon>Glossata</taxon>
        <taxon>Ditrysia</taxon>
        <taxon>Papilionoidea</taxon>
        <taxon>Pieridae</taxon>
        <taxon>Pierinae</taxon>
        <taxon>Pieris</taxon>
    </lineage>
</organism>
<evidence type="ECO:0000256" key="1">
    <source>
        <dbReference type="ARBA" id="ARBA00023002"/>
    </source>
</evidence>
<dbReference type="InterPro" id="IPR010945">
    <property type="entry name" value="Malate_DH_type2"/>
</dbReference>
<dbReference type="AlphaFoldDB" id="A0A821PXQ5"/>
<keyword evidence="3" id="KW-1185">Reference proteome</keyword>
<dbReference type="GO" id="GO:0016615">
    <property type="term" value="F:malate dehydrogenase activity"/>
    <property type="evidence" value="ECO:0007669"/>
    <property type="project" value="InterPro"/>
</dbReference>
<reference evidence="2" key="1">
    <citation type="submission" date="2021-02" db="EMBL/GenBank/DDBJ databases">
        <authorList>
            <person name="Steward A R."/>
        </authorList>
    </citation>
    <scope>NUCLEOTIDE SEQUENCE</scope>
</reference>
<dbReference type="OrthoDB" id="1510206at2759"/>
<dbReference type="GO" id="GO:0016616">
    <property type="term" value="F:oxidoreductase activity, acting on the CH-OH group of donors, NAD or NADP as acceptor"/>
    <property type="evidence" value="ECO:0007669"/>
    <property type="project" value="InterPro"/>
</dbReference>
<gene>
    <name evidence="2" type="ORF">PMACD_LOCUS4221</name>
</gene>
<dbReference type="PANTHER" id="PTHR23382">
    <property type="entry name" value="MALATE DEHYDROGENASE"/>
    <property type="match status" value="1"/>
</dbReference>